<feature type="transmembrane region" description="Helical" evidence="9">
    <location>
        <begin position="388"/>
        <end position="409"/>
    </location>
</feature>
<dbReference type="Proteomes" id="UP000270296">
    <property type="component" value="Unassembled WGS sequence"/>
</dbReference>
<keyword evidence="8" id="KW-0868">Chloride</keyword>
<keyword evidence="2" id="KW-0813">Transport</keyword>
<keyword evidence="3 9" id="KW-0812">Transmembrane</keyword>
<evidence type="ECO:0000313" key="12">
    <source>
        <dbReference type="WBParaSite" id="SBAD_0000371401-mRNA-1"/>
    </source>
</evidence>
<dbReference type="InterPro" id="IPR014743">
    <property type="entry name" value="Cl-channel_core"/>
</dbReference>
<dbReference type="SUPFAM" id="SSF81340">
    <property type="entry name" value="Clc chloride channel"/>
    <property type="match status" value="1"/>
</dbReference>
<dbReference type="GO" id="GO:0005886">
    <property type="term" value="C:plasma membrane"/>
    <property type="evidence" value="ECO:0007669"/>
    <property type="project" value="TreeGrafter"/>
</dbReference>
<dbReference type="InterPro" id="IPR050970">
    <property type="entry name" value="Cl_channel_volt-gated"/>
</dbReference>
<comment type="subcellular location">
    <subcellularLocation>
        <location evidence="1">Membrane</location>
        <topology evidence="1">Multi-pass membrane protein</topology>
    </subcellularLocation>
</comment>
<dbReference type="AlphaFoldDB" id="A0A183IIV7"/>
<evidence type="ECO:0000313" key="11">
    <source>
        <dbReference type="Proteomes" id="UP000270296"/>
    </source>
</evidence>
<gene>
    <name evidence="10" type="ORF">SBAD_LOCUS3553</name>
</gene>
<dbReference type="InterPro" id="IPR001807">
    <property type="entry name" value="ClC"/>
</dbReference>
<dbReference type="WBParaSite" id="SBAD_0000371401-mRNA-1">
    <property type="protein sequence ID" value="SBAD_0000371401-mRNA-1"/>
    <property type="gene ID" value="SBAD_0000371401"/>
</dbReference>
<feature type="transmembrane region" description="Helical" evidence="9">
    <location>
        <begin position="7"/>
        <end position="25"/>
    </location>
</feature>
<dbReference type="PRINTS" id="PR00762">
    <property type="entry name" value="CLCHANNEL"/>
</dbReference>
<dbReference type="Gene3D" id="3.10.580.10">
    <property type="entry name" value="CBS-domain"/>
    <property type="match status" value="2"/>
</dbReference>
<dbReference type="PANTHER" id="PTHR45720">
    <property type="entry name" value="CHLORIDE CHANNEL PROTEIN 2"/>
    <property type="match status" value="1"/>
</dbReference>
<evidence type="ECO:0000256" key="4">
    <source>
        <dbReference type="ARBA" id="ARBA00022737"/>
    </source>
</evidence>
<feature type="transmembrane region" description="Helical" evidence="9">
    <location>
        <begin position="37"/>
        <end position="58"/>
    </location>
</feature>
<evidence type="ECO:0000313" key="10">
    <source>
        <dbReference type="EMBL" id="VDP01546.1"/>
    </source>
</evidence>
<keyword evidence="4" id="KW-0677">Repeat</keyword>
<accession>A0A183IIV7</accession>
<feature type="transmembrane region" description="Helical" evidence="9">
    <location>
        <begin position="415"/>
        <end position="438"/>
    </location>
</feature>
<dbReference type="Pfam" id="PF00654">
    <property type="entry name" value="Voltage_CLC"/>
    <property type="match status" value="1"/>
</dbReference>
<reference evidence="10 11" key="2">
    <citation type="submission" date="2018-11" db="EMBL/GenBank/DDBJ databases">
        <authorList>
            <consortium name="Pathogen Informatics"/>
        </authorList>
    </citation>
    <scope>NUCLEOTIDE SEQUENCE [LARGE SCALE GENOMIC DNA]</scope>
</reference>
<organism evidence="12">
    <name type="scientific">Soboliphyme baturini</name>
    <dbReference type="NCBI Taxonomy" id="241478"/>
    <lineage>
        <taxon>Eukaryota</taxon>
        <taxon>Metazoa</taxon>
        <taxon>Ecdysozoa</taxon>
        <taxon>Nematoda</taxon>
        <taxon>Enoplea</taxon>
        <taxon>Dorylaimia</taxon>
        <taxon>Dioctophymatida</taxon>
        <taxon>Dioctophymatoidea</taxon>
        <taxon>Soboliphymatidae</taxon>
        <taxon>Soboliphyme</taxon>
    </lineage>
</organism>
<evidence type="ECO:0000256" key="2">
    <source>
        <dbReference type="ARBA" id="ARBA00022448"/>
    </source>
</evidence>
<dbReference type="EMBL" id="UZAM01007811">
    <property type="protein sequence ID" value="VDP01546.1"/>
    <property type="molecule type" value="Genomic_DNA"/>
</dbReference>
<evidence type="ECO:0000256" key="7">
    <source>
        <dbReference type="ARBA" id="ARBA00023136"/>
    </source>
</evidence>
<dbReference type="Gene3D" id="1.10.3080.10">
    <property type="entry name" value="Clc chloride channel"/>
    <property type="match status" value="2"/>
</dbReference>
<evidence type="ECO:0000256" key="1">
    <source>
        <dbReference type="ARBA" id="ARBA00004141"/>
    </source>
</evidence>
<evidence type="ECO:0000256" key="9">
    <source>
        <dbReference type="SAM" id="Phobius"/>
    </source>
</evidence>
<evidence type="ECO:0000256" key="6">
    <source>
        <dbReference type="ARBA" id="ARBA00023065"/>
    </source>
</evidence>
<keyword evidence="7 9" id="KW-0472">Membrane</keyword>
<keyword evidence="11" id="KW-1185">Reference proteome</keyword>
<dbReference type="OrthoDB" id="4564at2759"/>
<keyword evidence="6" id="KW-0406">Ion transport</keyword>
<name>A0A183IIV7_9BILA</name>
<dbReference type="SUPFAM" id="SSF54631">
    <property type="entry name" value="CBS-domain pair"/>
    <property type="match status" value="1"/>
</dbReference>
<protein>
    <submittedName>
        <fullName evidence="12">Chloride channel protein</fullName>
    </submittedName>
</protein>
<evidence type="ECO:0000256" key="3">
    <source>
        <dbReference type="ARBA" id="ARBA00022692"/>
    </source>
</evidence>
<evidence type="ECO:0000256" key="5">
    <source>
        <dbReference type="ARBA" id="ARBA00022989"/>
    </source>
</evidence>
<dbReference type="InterPro" id="IPR046342">
    <property type="entry name" value="CBS_dom_sf"/>
</dbReference>
<dbReference type="PANTHER" id="PTHR45720:SF10">
    <property type="entry name" value="CHLORIDE CHANNEL PROTEIN 2"/>
    <property type="match status" value="1"/>
</dbReference>
<proteinExistence type="predicted"/>
<evidence type="ECO:0000256" key="8">
    <source>
        <dbReference type="ARBA" id="ARBA00023214"/>
    </source>
</evidence>
<reference evidence="12" key="1">
    <citation type="submission" date="2016-06" db="UniProtKB">
        <authorList>
            <consortium name="WormBaseParasite"/>
        </authorList>
    </citation>
    <scope>IDENTIFICATION</scope>
</reference>
<feature type="transmembrane region" description="Helical" evidence="9">
    <location>
        <begin position="485"/>
        <end position="507"/>
    </location>
</feature>
<feature type="transmembrane region" description="Helical" evidence="9">
    <location>
        <begin position="450"/>
        <end position="473"/>
    </location>
</feature>
<dbReference type="GO" id="GO:0005247">
    <property type="term" value="F:voltage-gated chloride channel activity"/>
    <property type="evidence" value="ECO:0007669"/>
    <property type="project" value="TreeGrafter"/>
</dbReference>
<keyword evidence="5 9" id="KW-1133">Transmembrane helix</keyword>
<sequence>MASGFGQVVFHVCMTGVVSVHFYLLLDVANVHPALQYFAWVLFTLTLILLATALCHYLSPQAAEGRQKQGYLERIKEDMEEGEEAEKEDEEEKVILQVRSNYCFALGSESIHEFVQAVHAVRGLRHAEKSRRSEPAHRHPAAGGVAAQQRLPKIDETMTKAFLLGAGIPEMKTILRGVVLKEYLTARTLIVKFIGLVMALSSGLPLGKESKGRNNEMLAAACAVGVASTYGAPVGETVLPYSPTSFPYEFPFDVKELIVFALLGNQRQSFRAVCGLGGAVYIWFFKRWTYLITRTTFVKNILSRRCTSLTTLARRLVQYLIDTFQPLHLPDSRRAGNCFTELSNAARQLTPREALETLFCNFSWNAPPANVTALRSLIRFWSYGQTSIYLVLCIYCVNMFWMTAISTTLPVPCGTFIPVFVTGAAFGRLVGELMALAFPQGISDNVNAHSIIPGAYAVVGAAAFSGAVTHAISTSVIVFEMTGQITHLLPTIISVLLANAVCARFQASLYDTSIYIKRLPYLPRIPPTSSRLAFSIHSVYVHNFMVRDVKYLTLDTTYRELLALLKAFPKLKTFPLVDQAGKAVASHQLFDDMRYESVISGALDSLILLGSVRREELMKLLEELIADEVRKIEVSTKRRLKESKSYSNLDEENIPSRPEAEAKLRRSVSQQSLHVLSTVVNYAKRTMENYDASFQELSEDPKAMLTRLYRWSKGQLDKTIDFERFNIDPAPMQLVEKTSLYKVHVLFSLLGLNRAYVTNLGRLVGVVALREVCQIVLTLSCSQITHITLNT</sequence>